<evidence type="ECO:0000313" key="2">
    <source>
        <dbReference type="Proteomes" id="UP001221142"/>
    </source>
</evidence>
<gene>
    <name evidence="1" type="ORF">FB45DRAFT_859846</name>
</gene>
<organism evidence="1 2">
    <name type="scientific">Roridomyces roridus</name>
    <dbReference type="NCBI Taxonomy" id="1738132"/>
    <lineage>
        <taxon>Eukaryota</taxon>
        <taxon>Fungi</taxon>
        <taxon>Dikarya</taxon>
        <taxon>Basidiomycota</taxon>
        <taxon>Agaricomycotina</taxon>
        <taxon>Agaricomycetes</taxon>
        <taxon>Agaricomycetidae</taxon>
        <taxon>Agaricales</taxon>
        <taxon>Marasmiineae</taxon>
        <taxon>Mycenaceae</taxon>
        <taxon>Roridomyces</taxon>
    </lineage>
</organism>
<accession>A0AAD7G2Y9</accession>
<reference evidence="1" key="1">
    <citation type="submission" date="2023-03" db="EMBL/GenBank/DDBJ databases">
        <title>Massive genome expansion in bonnet fungi (Mycena s.s.) driven by repeated elements and novel gene families across ecological guilds.</title>
        <authorList>
            <consortium name="Lawrence Berkeley National Laboratory"/>
            <person name="Harder C.B."/>
            <person name="Miyauchi S."/>
            <person name="Viragh M."/>
            <person name="Kuo A."/>
            <person name="Thoen E."/>
            <person name="Andreopoulos B."/>
            <person name="Lu D."/>
            <person name="Skrede I."/>
            <person name="Drula E."/>
            <person name="Henrissat B."/>
            <person name="Morin E."/>
            <person name="Kohler A."/>
            <person name="Barry K."/>
            <person name="LaButti K."/>
            <person name="Morin E."/>
            <person name="Salamov A."/>
            <person name="Lipzen A."/>
            <person name="Mereny Z."/>
            <person name="Hegedus B."/>
            <person name="Baldrian P."/>
            <person name="Stursova M."/>
            <person name="Weitz H."/>
            <person name="Taylor A."/>
            <person name="Grigoriev I.V."/>
            <person name="Nagy L.G."/>
            <person name="Martin F."/>
            <person name="Kauserud H."/>
        </authorList>
    </citation>
    <scope>NUCLEOTIDE SEQUENCE</scope>
    <source>
        <strain evidence="1">9284</strain>
    </source>
</reference>
<proteinExistence type="predicted"/>
<dbReference type="Proteomes" id="UP001221142">
    <property type="component" value="Unassembled WGS sequence"/>
</dbReference>
<comment type="caution">
    <text evidence="1">The sequence shown here is derived from an EMBL/GenBank/DDBJ whole genome shotgun (WGS) entry which is preliminary data.</text>
</comment>
<keyword evidence="2" id="KW-1185">Reference proteome</keyword>
<protein>
    <submittedName>
        <fullName evidence="1">Uncharacterized protein</fullName>
    </submittedName>
</protein>
<dbReference type="EMBL" id="JARKIF010000001">
    <property type="protein sequence ID" value="KAJ7651267.1"/>
    <property type="molecule type" value="Genomic_DNA"/>
</dbReference>
<sequence>MLPIARLSTPSLISLNPGISDLSFTFDLTAKNLPWQMESSSGIPQPETQLHRIQHIVLRTTAPHTKYTVSTIRALLPWLARFPSLRRVWFDKAAVEWLWHDEHRELVD</sequence>
<dbReference type="AlphaFoldDB" id="A0AAD7G2Y9"/>
<evidence type="ECO:0000313" key="1">
    <source>
        <dbReference type="EMBL" id="KAJ7651267.1"/>
    </source>
</evidence>
<name>A0AAD7G2Y9_9AGAR</name>